<evidence type="ECO:0000313" key="3">
    <source>
        <dbReference type="EMBL" id="CAG9096331.1"/>
    </source>
</evidence>
<feature type="domain" description="MADF" evidence="2">
    <location>
        <begin position="41"/>
        <end position="138"/>
    </location>
</feature>
<dbReference type="SMART" id="SM00595">
    <property type="entry name" value="MADF"/>
    <property type="match status" value="1"/>
</dbReference>
<gene>
    <name evidence="3" type="ORF">PLXY2_LOCUS1519</name>
</gene>
<feature type="compositionally biased region" description="Basic and acidic residues" evidence="1">
    <location>
        <begin position="1"/>
        <end position="14"/>
    </location>
</feature>
<dbReference type="PANTHER" id="PTHR21505">
    <property type="entry name" value="MADF DOMAIN-CONTAINING PROTEIN-RELATED"/>
    <property type="match status" value="1"/>
</dbReference>
<dbReference type="Proteomes" id="UP000653454">
    <property type="component" value="Unassembled WGS sequence"/>
</dbReference>
<protein>
    <submittedName>
        <fullName evidence="3">(diamondback moth) hypothetical protein</fullName>
    </submittedName>
</protein>
<organism evidence="3 4">
    <name type="scientific">Plutella xylostella</name>
    <name type="common">Diamondback moth</name>
    <name type="synonym">Plutella maculipennis</name>
    <dbReference type="NCBI Taxonomy" id="51655"/>
    <lineage>
        <taxon>Eukaryota</taxon>
        <taxon>Metazoa</taxon>
        <taxon>Ecdysozoa</taxon>
        <taxon>Arthropoda</taxon>
        <taxon>Hexapoda</taxon>
        <taxon>Insecta</taxon>
        <taxon>Pterygota</taxon>
        <taxon>Neoptera</taxon>
        <taxon>Endopterygota</taxon>
        <taxon>Lepidoptera</taxon>
        <taxon>Glossata</taxon>
        <taxon>Ditrysia</taxon>
        <taxon>Yponomeutoidea</taxon>
        <taxon>Plutellidae</taxon>
        <taxon>Plutella</taxon>
    </lineage>
</organism>
<feature type="region of interest" description="Disordered" evidence="1">
    <location>
        <begin position="1"/>
        <end position="32"/>
    </location>
</feature>
<evidence type="ECO:0000313" key="4">
    <source>
        <dbReference type="Proteomes" id="UP000653454"/>
    </source>
</evidence>
<dbReference type="AlphaFoldDB" id="A0A8S4DFB7"/>
<dbReference type="InterPro" id="IPR006578">
    <property type="entry name" value="MADF-dom"/>
</dbReference>
<reference evidence="3" key="1">
    <citation type="submission" date="2020-11" db="EMBL/GenBank/DDBJ databases">
        <authorList>
            <person name="Whiteford S."/>
        </authorList>
    </citation>
    <scope>NUCLEOTIDE SEQUENCE</scope>
</reference>
<dbReference type="PROSITE" id="PS51029">
    <property type="entry name" value="MADF"/>
    <property type="match status" value="1"/>
</dbReference>
<evidence type="ECO:0000259" key="2">
    <source>
        <dbReference type="PROSITE" id="PS51029"/>
    </source>
</evidence>
<feature type="region of interest" description="Disordered" evidence="1">
    <location>
        <begin position="171"/>
        <end position="214"/>
    </location>
</feature>
<accession>A0A8S4DFB7</accession>
<comment type="caution">
    <text evidence="3">The sequence shown here is derived from an EMBL/GenBank/DDBJ whole genome shotgun (WGS) entry which is preliminary data.</text>
</comment>
<dbReference type="PANTHER" id="PTHR21505:SF12">
    <property type="entry name" value="MADF DOMAIN-CONTAINING PROTEIN-RELATED"/>
    <property type="match status" value="1"/>
</dbReference>
<dbReference type="Pfam" id="PF10545">
    <property type="entry name" value="MADF_DNA_bdg"/>
    <property type="match status" value="1"/>
</dbReference>
<proteinExistence type="predicted"/>
<sequence>MDSDSRESFTTKEEPESDNESQSTPRTYPKKNWDSESTFRLIEIMKTECKELWDVKHPLNKDRVSRTSKQEYLARTFETSCEEISRKIHNLRSQFNNELRKIKRRRVALGDGVEECGGGGGSSWEYFEALSFLLPPPSADPLDIDGVNLALAEFQANEEVEFSAAARAASKIPPLTPGGPGRKTSTSTPRQAAAPPPVPAHAHPMLWPEESSPRIRPLSTISNDECQIFGDFVASELRTLRSDESRKQLKRLIQKAILHVGELEDVNMIPAQRL</sequence>
<dbReference type="EMBL" id="CAJHNJ030000004">
    <property type="protein sequence ID" value="CAG9096331.1"/>
    <property type="molecule type" value="Genomic_DNA"/>
</dbReference>
<keyword evidence="4" id="KW-1185">Reference proteome</keyword>
<name>A0A8S4DFB7_PLUXY</name>
<evidence type="ECO:0000256" key="1">
    <source>
        <dbReference type="SAM" id="MobiDB-lite"/>
    </source>
</evidence>